<dbReference type="PANTHER" id="PTHR38733:SF1">
    <property type="entry name" value="TYPE IV METHYL-DIRECTED RESTRICTION ENZYME ECOKMCRBC"/>
    <property type="match status" value="1"/>
</dbReference>
<dbReference type="InterPro" id="IPR014407">
    <property type="entry name" value="McrC_bac"/>
</dbReference>
<protein>
    <recommendedName>
        <fullName evidence="3">5-methylcytosine-specific restriction endonuclease system specificity protein McrC</fullName>
    </recommendedName>
</protein>
<sequence>MEIPVQNLYHLLTYAWDQLEEAEQVSVTAESADTLLDLLARVLVQGTSHVLKRGLARDYLPQQELTGRLRGKLLLADSIRQQTLPTARAWCAFDELSHDVLVNRLLKSAIHYLLTAPQLASPLRQELRALYVRLGDVTLVPVPDVRQYEQARLHRHTAHYRLLLSICRLVHEEVLLTQEAGDHLFRDFTGSDKRMAALFEQFVRNFYRHKYLLKESNFKVQVEQLEWDVEAIGTLAKAVLPKMKTDVSLTAANEKLIIDCKFYRKALKPHYNKEKLISSNLYQLYTYVEHARRQKPKRRVRGMLLYPVVQQPLYLQYKLTGTADWLEVATIDLGQHWSGVEKDLLALLQWPVEPEGPAEATDGQAA</sequence>
<dbReference type="InterPro" id="IPR019292">
    <property type="entry name" value="McrC"/>
</dbReference>
<dbReference type="EMBL" id="JADQDM010000007">
    <property type="protein sequence ID" value="MBF9222524.1"/>
    <property type="molecule type" value="Genomic_DNA"/>
</dbReference>
<evidence type="ECO:0000313" key="2">
    <source>
        <dbReference type="Proteomes" id="UP000618931"/>
    </source>
</evidence>
<reference evidence="1 2" key="1">
    <citation type="submission" date="2020-11" db="EMBL/GenBank/DDBJ databases">
        <authorList>
            <person name="Kim M.K."/>
        </authorList>
    </citation>
    <scope>NUCLEOTIDE SEQUENCE [LARGE SCALE GENOMIC DNA]</scope>
    <source>
        <strain evidence="1 2">BT662</strain>
    </source>
</reference>
<dbReference type="RefSeq" id="WP_196293964.1">
    <property type="nucleotide sequence ID" value="NZ_JADQDM010000007.1"/>
</dbReference>
<proteinExistence type="predicted"/>
<comment type="caution">
    <text evidence="1">The sequence shown here is derived from an EMBL/GenBank/DDBJ whole genome shotgun (WGS) entry which is preliminary data.</text>
</comment>
<keyword evidence="2" id="KW-1185">Reference proteome</keyword>
<dbReference type="PIRSF" id="PIRSF003109">
    <property type="entry name" value="McrC"/>
    <property type="match status" value="1"/>
</dbReference>
<dbReference type="Proteomes" id="UP000618931">
    <property type="component" value="Unassembled WGS sequence"/>
</dbReference>
<dbReference type="Pfam" id="PF10117">
    <property type="entry name" value="McrBC"/>
    <property type="match status" value="1"/>
</dbReference>
<accession>A0ABS0I7N1</accession>
<evidence type="ECO:0008006" key="3">
    <source>
        <dbReference type="Google" id="ProtNLM"/>
    </source>
</evidence>
<gene>
    <name evidence="1" type="ORF">I2H31_15580</name>
</gene>
<evidence type="ECO:0000313" key="1">
    <source>
        <dbReference type="EMBL" id="MBF9222524.1"/>
    </source>
</evidence>
<organism evidence="1 2">
    <name type="scientific">Hymenobacter ruricola</name>
    <dbReference type="NCBI Taxonomy" id="2791023"/>
    <lineage>
        <taxon>Bacteria</taxon>
        <taxon>Pseudomonadati</taxon>
        <taxon>Bacteroidota</taxon>
        <taxon>Cytophagia</taxon>
        <taxon>Cytophagales</taxon>
        <taxon>Hymenobacteraceae</taxon>
        <taxon>Hymenobacter</taxon>
    </lineage>
</organism>
<dbReference type="PANTHER" id="PTHR38733">
    <property type="entry name" value="PROTEIN MCRC"/>
    <property type="match status" value="1"/>
</dbReference>
<name>A0ABS0I7N1_9BACT</name>